<dbReference type="EnsemblFungi" id="PTTG_07999-t43_1">
    <property type="protein sequence ID" value="PTTG_07999-t43_1-p1"/>
    <property type="gene ID" value="PTTG_07999"/>
</dbReference>
<feature type="region of interest" description="Disordered" evidence="1">
    <location>
        <begin position="28"/>
        <end position="61"/>
    </location>
</feature>
<dbReference type="VEuPathDB" id="FungiDB:PTTG_07999"/>
<feature type="region of interest" description="Disordered" evidence="1">
    <location>
        <begin position="91"/>
        <end position="122"/>
    </location>
</feature>
<keyword evidence="2" id="KW-1133">Transmembrane helix</keyword>
<evidence type="ECO:0000313" key="4">
    <source>
        <dbReference type="EnsemblFungi" id="PTTG_07999-t43_1-p1"/>
    </source>
</evidence>
<sequence length="338" mass="37105">MKVQLSQSQILLEARALEEQQEETFAQLETNRRRRRRRSEVNLPNPLRGPQGTDENVLLPGHAHPAHVKSADIHSDLQSNVSLRGNQTFFEDINEDPSKGEAKQTKLAPPKQQGNNEQSDSKLNSLEVDISRAHLIGHEIHGQHPPKSLVTSNEPAASDLSSQPGPNNSSQPSGDTGCRAKKRREQQQARANFRAYESNQTAVIASESGQGNHLGSSSSIAANSTHLAPSVPHFTHEERQEGLSKAAWAGISLAIIFLASIAISIAIIRRRRRQRKRKLSAMFDKGTAGGPSALSFSVPSAPDLHHDHQDISHKEIDELMNRVASVQAPPPARRSKKF</sequence>
<protein>
    <submittedName>
        <fullName evidence="3 4">Uncharacterized protein</fullName>
    </submittedName>
</protein>
<proteinExistence type="predicted"/>
<feature type="compositionally biased region" description="Low complexity" evidence="1">
    <location>
        <begin position="161"/>
        <end position="174"/>
    </location>
</feature>
<feature type="compositionally biased region" description="Polar residues" evidence="1">
    <location>
        <begin position="112"/>
        <end position="122"/>
    </location>
</feature>
<dbReference type="EMBL" id="ADAS02000237">
    <property type="protein sequence ID" value="OAV87972.1"/>
    <property type="molecule type" value="Genomic_DNA"/>
</dbReference>
<gene>
    <name evidence="3" type="ORF">PTTG_07999</name>
</gene>
<evidence type="ECO:0000256" key="2">
    <source>
        <dbReference type="SAM" id="Phobius"/>
    </source>
</evidence>
<reference evidence="4" key="4">
    <citation type="submission" date="2025-05" db="UniProtKB">
        <authorList>
            <consortium name="EnsemblFungi"/>
        </authorList>
    </citation>
    <scope>IDENTIFICATION</scope>
    <source>
        <strain evidence="4">isolate 1-1 / race 1 (BBBD)</strain>
    </source>
</reference>
<reference evidence="3" key="2">
    <citation type="submission" date="2016-05" db="EMBL/GenBank/DDBJ databases">
        <title>Comparative analysis highlights variable genome content of wheat rusts and divergence of the mating loci.</title>
        <authorList>
            <person name="Cuomo C.A."/>
            <person name="Bakkeren G."/>
            <person name="Szabo L."/>
            <person name="Khalil H."/>
            <person name="Joly D."/>
            <person name="Goldberg J."/>
            <person name="Young S."/>
            <person name="Zeng Q."/>
            <person name="Fellers J."/>
        </authorList>
    </citation>
    <scope>NUCLEOTIDE SEQUENCE [LARGE SCALE GENOMIC DNA]</scope>
    <source>
        <strain evidence="3">1-1 BBBD Race 1</strain>
    </source>
</reference>
<accession>A0A180G6H3</accession>
<keyword evidence="2" id="KW-0472">Membrane</keyword>
<evidence type="ECO:0000313" key="3">
    <source>
        <dbReference type="EMBL" id="OAV87972.1"/>
    </source>
</evidence>
<reference evidence="4 5" key="3">
    <citation type="journal article" date="2017" name="G3 (Bethesda)">
        <title>Comparative analysis highlights variable genome content of wheat rusts and divergence of the mating loci.</title>
        <authorList>
            <person name="Cuomo C.A."/>
            <person name="Bakkeren G."/>
            <person name="Khalil H.B."/>
            <person name="Panwar V."/>
            <person name="Joly D."/>
            <person name="Linning R."/>
            <person name="Sakthikumar S."/>
            <person name="Song X."/>
            <person name="Adiconis X."/>
            <person name="Fan L."/>
            <person name="Goldberg J.M."/>
            <person name="Levin J.Z."/>
            <person name="Young S."/>
            <person name="Zeng Q."/>
            <person name="Anikster Y."/>
            <person name="Bruce M."/>
            <person name="Wang M."/>
            <person name="Yin C."/>
            <person name="McCallum B."/>
            <person name="Szabo L.J."/>
            <person name="Hulbert S."/>
            <person name="Chen X."/>
            <person name="Fellers J.P."/>
        </authorList>
    </citation>
    <scope>NUCLEOTIDE SEQUENCE</scope>
    <source>
        <strain evidence="4">isolate 1-1 / race 1 (BBBD)</strain>
        <strain evidence="5">Isolate 1-1 / race 1 (BBBD)</strain>
    </source>
</reference>
<feature type="transmembrane region" description="Helical" evidence="2">
    <location>
        <begin position="246"/>
        <end position="268"/>
    </location>
</feature>
<keyword evidence="5" id="KW-1185">Reference proteome</keyword>
<keyword evidence="2" id="KW-0812">Transmembrane</keyword>
<feature type="region of interest" description="Disordered" evidence="1">
    <location>
        <begin position="141"/>
        <end position="196"/>
    </location>
</feature>
<evidence type="ECO:0000256" key="1">
    <source>
        <dbReference type="SAM" id="MobiDB-lite"/>
    </source>
</evidence>
<dbReference type="Proteomes" id="UP000005240">
    <property type="component" value="Unassembled WGS sequence"/>
</dbReference>
<dbReference type="OrthoDB" id="2502726at2759"/>
<reference evidence="3" key="1">
    <citation type="submission" date="2009-11" db="EMBL/GenBank/DDBJ databases">
        <authorList>
            <consortium name="The Broad Institute Genome Sequencing Platform"/>
            <person name="Ward D."/>
            <person name="Feldgarden M."/>
            <person name="Earl A."/>
            <person name="Young S.K."/>
            <person name="Zeng Q."/>
            <person name="Koehrsen M."/>
            <person name="Alvarado L."/>
            <person name="Berlin A."/>
            <person name="Bochicchio J."/>
            <person name="Borenstein D."/>
            <person name="Chapman S.B."/>
            <person name="Chen Z."/>
            <person name="Engels R."/>
            <person name="Freedman E."/>
            <person name="Gellesch M."/>
            <person name="Goldberg J."/>
            <person name="Griggs A."/>
            <person name="Gujja S."/>
            <person name="Heilman E."/>
            <person name="Heiman D."/>
            <person name="Hepburn T."/>
            <person name="Howarth C."/>
            <person name="Jen D."/>
            <person name="Larson L."/>
            <person name="Lewis B."/>
            <person name="Mehta T."/>
            <person name="Park D."/>
            <person name="Pearson M."/>
            <person name="Roberts A."/>
            <person name="Saif S."/>
            <person name="Shea T."/>
            <person name="Shenoy N."/>
            <person name="Sisk P."/>
            <person name="Stolte C."/>
            <person name="Sykes S."/>
            <person name="Thomson T."/>
            <person name="Walk T."/>
            <person name="White J."/>
            <person name="Yandava C."/>
            <person name="Izard J."/>
            <person name="Baranova O.V."/>
            <person name="Blanton J.M."/>
            <person name="Tanner A.C."/>
            <person name="Dewhirst F.E."/>
            <person name="Haas B."/>
            <person name="Nusbaum C."/>
            <person name="Birren B."/>
        </authorList>
    </citation>
    <scope>NUCLEOTIDE SEQUENCE [LARGE SCALE GENOMIC DNA]</scope>
    <source>
        <strain evidence="3">1-1 BBBD Race 1</strain>
    </source>
</reference>
<name>A0A180G6H3_PUCT1</name>
<evidence type="ECO:0000313" key="5">
    <source>
        <dbReference type="Proteomes" id="UP000005240"/>
    </source>
</evidence>
<organism evidence="3">
    <name type="scientific">Puccinia triticina (isolate 1-1 / race 1 (BBBD))</name>
    <name type="common">Brown leaf rust fungus</name>
    <dbReference type="NCBI Taxonomy" id="630390"/>
    <lineage>
        <taxon>Eukaryota</taxon>
        <taxon>Fungi</taxon>
        <taxon>Dikarya</taxon>
        <taxon>Basidiomycota</taxon>
        <taxon>Pucciniomycotina</taxon>
        <taxon>Pucciniomycetes</taxon>
        <taxon>Pucciniales</taxon>
        <taxon>Pucciniaceae</taxon>
        <taxon>Puccinia</taxon>
    </lineage>
</organism>
<dbReference type="AlphaFoldDB" id="A0A180G6H3"/>